<dbReference type="PANTHER" id="PTHR32166:SF122">
    <property type="entry name" value="OS09G0499600 PROTEIN"/>
    <property type="match status" value="1"/>
</dbReference>
<evidence type="ECO:0000259" key="1">
    <source>
        <dbReference type="Pfam" id="PF04937"/>
    </source>
</evidence>
<organism evidence="2 3">
    <name type="scientific">Pisum sativum</name>
    <name type="common">Garden pea</name>
    <name type="synonym">Lathyrus oleraceus</name>
    <dbReference type="NCBI Taxonomy" id="3888"/>
    <lineage>
        <taxon>Eukaryota</taxon>
        <taxon>Viridiplantae</taxon>
        <taxon>Streptophyta</taxon>
        <taxon>Embryophyta</taxon>
        <taxon>Tracheophyta</taxon>
        <taxon>Spermatophyta</taxon>
        <taxon>Magnoliopsida</taxon>
        <taxon>eudicotyledons</taxon>
        <taxon>Gunneridae</taxon>
        <taxon>Pentapetalae</taxon>
        <taxon>rosids</taxon>
        <taxon>fabids</taxon>
        <taxon>Fabales</taxon>
        <taxon>Fabaceae</taxon>
        <taxon>Papilionoideae</taxon>
        <taxon>50 kb inversion clade</taxon>
        <taxon>NPAAA clade</taxon>
        <taxon>Hologalegina</taxon>
        <taxon>IRL clade</taxon>
        <taxon>Fabeae</taxon>
        <taxon>Lathyrus</taxon>
    </lineage>
</organism>
<dbReference type="EMBL" id="JAMSHJ010000007">
    <property type="protein sequence ID" value="KAI5391747.1"/>
    <property type="molecule type" value="Genomic_DNA"/>
</dbReference>
<evidence type="ECO:0000313" key="3">
    <source>
        <dbReference type="Proteomes" id="UP001058974"/>
    </source>
</evidence>
<dbReference type="InterPro" id="IPR012337">
    <property type="entry name" value="RNaseH-like_sf"/>
</dbReference>
<sequence length="323" mass="37720">MCEMIAQYGKGYKPPSYHDIRDNAANYKLAGQMLMDKRNKLYWTPCEAHCIDLMLEDFESKIPMHKEIIALGKKITTYIYARTGLITLLHHYTEGGELIRPGITRFATSYLCLGCLNDKRGGLYRMFTSKQWKDSQFSKTKDGKFVENIVTNKDFWKNLIICLKGDFPLLKVLRMVDSDEKATMGYIYEAMDQAKEEIQTSYNNNRKSYQPLRKIIDNRWDKQLHRPLHAAGYHLNPILHYKPNFKVDKVKQGMYACLKRMMGGDMDMMNKIDGQVEDFKSKKGFFGSEIAQRGLKNKTPICTPRVAKLCYSCFEFDMQFFWL</sequence>
<dbReference type="PANTHER" id="PTHR32166">
    <property type="entry name" value="OSJNBA0013A04.12 PROTEIN"/>
    <property type="match status" value="1"/>
</dbReference>
<name>A0A9D4ZZK2_PEA</name>
<dbReference type="AlphaFoldDB" id="A0A9D4ZZK2"/>
<comment type="caution">
    <text evidence="2">The sequence shown here is derived from an EMBL/GenBank/DDBJ whole genome shotgun (WGS) entry which is preliminary data.</text>
</comment>
<gene>
    <name evidence="2" type="ORF">KIW84_076527</name>
</gene>
<accession>A0A9D4ZZK2</accession>
<dbReference type="Pfam" id="PF04937">
    <property type="entry name" value="DUF659"/>
    <property type="match status" value="1"/>
</dbReference>
<feature type="domain" description="DUF659" evidence="1">
    <location>
        <begin position="20"/>
        <end position="75"/>
    </location>
</feature>
<proteinExistence type="predicted"/>
<dbReference type="SUPFAM" id="SSF53098">
    <property type="entry name" value="Ribonuclease H-like"/>
    <property type="match status" value="1"/>
</dbReference>
<protein>
    <recommendedName>
        <fullName evidence="1">DUF659 domain-containing protein</fullName>
    </recommendedName>
</protein>
<dbReference type="InterPro" id="IPR007021">
    <property type="entry name" value="DUF659"/>
</dbReference>
<reference evidence="2 3" key="1">
    <citation type="journal article" date="2022" name="Nat. Genet.">
        <title>Improved pea reference genome and pan-genome highlight genomic features and evolutionary characteristics.</title>
        <authorList>
            <person name="Yang T."/>
            <person name="Liu R."/>
            <person name="Luo Y."/>
            <person name="Hu S."/>
            <person name="Wang D."/>
            <person name="Wang C."/>
            <person name="Pandey M.K."/>
            <person name="Ge S."/>
            <person name="Xu Q."/>
            <person name="Li N."/>
            <person name="Li G."/>
            <person name="Huang Y."/>
            <person name="Saxena R.K."/>
            <person name="Ji Y."/>
            <person name="Li M."/>
            <person name="Yan X."/>
            <person name="He Y."/>
            <person name="Liu Y."/>
            <person name="Wang X."/>
            <person name="Xiang C."/>
            <person name="Varshney R.K."/>
            <person name="Ding H."/>
            <person name="Gao S."/>
            <person name="Zong X."/>
        </authorList>
    </citation>
    <scope>NUCLEOTIDE SEQUENCE [LARGE SCALE GENOMIC DNA]</scope>
    <source>
        <strain evidence="2 3">cv. Zhongwan 6</strain>
    </source>
</reference>
<dbReference type="Proteomes" id="UP001058974">
    <property type="component" value="Chromosome 7"/>
</dbReference>
<keyword evidence="3" id="KW-1185">Reference proteome</keyword>
<dbReference type="Gramene" id="Psat07G0652700-T1">
    <property type="protein sequence ID" value="KAI5391747.1"/>
    <property type="gene ID" value="KIW84_076527"/>
</dbReference>
<evidence type="ECO:0000313" key="2">
    <source>
        <dbReference type="EMBL" id="KAI5391747.1"/>
    </source>
</evidence>